<evidence type="ECO:0000256" key="5">
    <source>
        <dbReference type="ARBA" id="ARBA00022723"/>
    </source>
</evidence>
<gene>
    <name evidence="9" type="ORF">niasHT_008001</name>
</gene>
<accession>A0ABD2LZS9</accession>
<dbReference type="GO" id="GO:0046872">
    <property type="term" value="F:metal ion binding"/>
    <property type="evidence" value="ECO:0007669"/>
    <property type="project" value="UniProtKB-KW"/>
</dbReference>
<evidence type="ECO:0000256" key="1">
    <source>
        <dbReference type="ARBA" id="ARBA00001947"/>
    </source>
</evidence>
<evidence type="ECO:0000256" key="3">
    <source>
        <dbReference type="ARBA" id="ARBA00022602"/>
    </source>
</evidence>
<keyword evidence="10" id="KW-1185">Reference proteome</keyword>
<evidence type="ECO:0000256" key="7">
    <source>
        <dbReference type="ARBA" id="ARBA00022833"/>
    </source>
</evidence>
<dbReference type="EMBL" id="JBICBT010000207">
    <property type="protein sequence ID" value="KAL3120709.1"/>
    <property type="molecule type" value="Genomic_DNA"/>
</dbReference>
<keyword evidence="7" id="KW-0862">Zinc</keyword>
<evidence type="ECO:0000313" key="9">
    <source>
        <dbReference type="EMBL" id="KAL3120709.1"/>
    </source>
</evidence>
<keyword evidence="6" id="KW-0677">Repeat</keyword>
<dbReference type="GO" id="GO:0004659">
    <property type="term" value="F:prenyltransferase activity"/>
    <property type="evidence" value="ECO:0007669"/>
    <property type="project" value="UniProtKB-KW"/>
</dbReference>
<evidence type="ECO:0000259" key="8">
    <source>
        <dbReference type="Pfam" id="PF00432"/>
    </source>
</evidence>
<dbReference type="AlphaFoldDB" id="A0ABD2LZS9"/>
<comment type="cofactor">
    <cofactor evidence="1">
        <name>Zn(2+)</name>
        <dbReference type="ChEBI" id="CHEBI:29105"/>
    </cofactor>
</comment>
<comment type="similarity">
    <text evidence="2">Belongs to the protein prenyltransferase subunit beta family.</text>
</comment>
<comment type="caution">
    <text evidence="9">The sequence shown here is derived from an EMBL/GenBank/DDBJ whole genome shotgun (WGS) entry which is preliminary data.</text>
</comment>
<dbReference type="Gene3D" id="1.50.10.20">
    <property type="match status" value="1"/>
</dbReference>
<dbReference type="Proteomes" id="UP001620626">
    <property type="component" value="Unassembled WGS sequence"/>
</dbReference>
<keyword evidence="5" id="KW-0479">Metal-binding</keyword>
<keyword evidence="4" id="KW-0808">Transferase</keyword>
<dbReference type="PANTHER" id="PTHR11774">
    <property type="entry name" value="GERANYLGERANYL TRANSFERASE TYPE BETA SUBUNIT"/>
    <property type="match status" value="1"/>
</dbReference>
<evidence type="ECO:0000256" key="6">
    <source>
        <dbReference type="ARBA" id="ARBA00022737"/>
    </source>
</evidence>
<proteinExistence type="inferred from homology"/>
<name>A0ABD2LZS9_9BILA</name>
<evidence type="ECO:0000256" key="2">
    <source>
        <dbReference type="ARBA" id="ARBA00010497"/>
    </source>
</evidence>
<dbReference type="Pfam" id="PF00432">
    <property type="entry name" value="Prenyltrans"/>
    <property type="match status" value="1"/>
</dbReference>
<reference evidence="9 10" key="1">
    <citation type="submission" date="2024-10" db="EMBL/GenBank/DDBJ databases">
        <authorList>
            <person name="Kim D."/>
        </authorList>
    </citation>
    <scope>NUCLEOTIDE SEQUENCE [LARGE SCALE GENOMIC DNA]</scope>
    <source>
        <strain evidence="9">BH-2024</strain>
    </source>
</reference>
<dbReference type="InterPro" id="IPR001330">
    <property type="entry name" value="Prenyltrans"/>
</dbReference>
<organism evidence="9 10">
    <name type="scientific">Heterodera trifolii</name>
    <dbReference type="NCBI Taxonomy" id="157864"/>
    <lineage>
        <taxon>Eukaryota</taxon>
        <taxon>Metazoa</taxon>
        <taxon>Ecdysozoa</taxon>
        <taxon>Nematoda</taxon>
        <taxon>Chromadorea</taxon>
        <taxon>Rhabditida</taxon>
        <taxon>Tylenchina</taxon>
        <taxon>Tylenchomorpha</taxon>
        <taxon>Tylenchoidea</taxon>
        <taxon>Heteroderidae</taxon>
        <taxon>Heteroderinae</taxon>
        <taxon>Heterodera</taxon>
    </lineage>
</organism>
<evidence type="ECO:0000313" key="10">
    <source>
        <dbReference type="Proteomes" id="UP001620626"/>
    </source>
</evidence>
<feature type="domain" description="Prenyltransferase alpha-alpha toroid" evidence="8">
    <location>
        <begin position="16"/>
        <end position="340"/>
    </location>
</feature>
<sequence>MNYLSSNDCGEEINPLLIRKHTKLISTCLDVLPSDYAVFQSTKPTILFFMLSGMDVLGKLDASIDRPRQIEMADWVYALQFPRGNGCISPSRRCGGFRGCVLSVPSTGLCPYESAHLAQTYTSLCILLILGDDFSRLDRRAILRAVADSQGADGSFFDGDRSNENDMRFLYCACAICYLLDDFSPINIPSLLDFVSRSVSYDGGIAQGPSLESHGGSTFCAVSALLLTGHLWDGSVLDSAKMERLKKWALMKQEEGFHGRTNKLDDSCYAFWVGATLSMLNALPLVDWPVLRSFLLRVQDATIGGFRRDDDSAHSDLLHTYFSLAALGIFGEPPIRPMFVPLNISARTYEHWQRIRRQWHDGTATGEEKQERRK</sequence>
<dbReference type="InterPro" id="IPR045089">
    <property type="entry name" value="PGGT1B-like"/>
</dbReference>
<dbReference type="InterPro" id="IPR008930">
    <property type="entry name" value="Terpenoid_cyclase/PrenylTrfase"/>
</dbReference>
<dbReference type="PANTHER" id="PTHR11774:SF4">
    <property type="entry name" value="GERANYLGERANYL TRANSFERASE TYPE-1 SUBUNIT BETA"/>
    <property type="match status" value="1"/>
</dbReference>
<keyword evidence="3" id="KW-0637">Prenyltransferase</keyword>
<dbReference type="SUPFAM" id="SSF48239">
    <property type="entry name" value="Terpenoid cyclases/Protein prenyltransferases"/>
    <property type="match status" value="1"/>
</dbReference>
<protein>
    <recommendedName>
        <fullName evidence="8">Prenyltransferase alpha-alpha toroid domain-containing protein</fullName>
    </recommendedName>
</protein>
<evidence type="ECO:0000256" key="4">
    <source>
        <dbReference type="ARBA" id="ARBA00022679"/>
    </source>
</evidence>